<dbReference type="Gene3D" id="1.10.10.920">
    <property type="match status" value="1"/>
</dbReference>
<comment type="caution">
    <text evidence="19">The sequence shown here is derived from an EMBL/GenBank/DDBJ whole genome shotgun (WGS) entry which is preliminary data.</text>
</comment>
<evidence type="ECO:0000313" key="19">
    <source>
        <dbReference type="EMBL" id="RNI28748.1"/>
    </source>
</evidence>
<evidence type="ECO:0000256" key="11">
    <source>
        <dbReference type="ARBA" id="ARBA00023014"/>
    </source>
</evidence>
<dbReference type="SFLD" id="SFLDG01082">
    <property type="entry name" value="B12-binding_domain_containing"/>
    <property type="match status" value="1"/>
</dbReference>
<comment type="subcellular location">
    <subcellularLocation>
        <location evidence="1 15">Cytoplasm</location>
    </subcellularLocation>
</comment>
<protein>
    <recommendedName>
        <fullName evidence="15">Coproporphyrinogen-III oxidase</fullName>
        <ecNumber evidence="15">1.3.98.3</ecNumber>
    </recommendedName>
</protein>
<dbReference type="RefSeq" id="WP_123126605.1">
    <property type="nucleotide sequence ID" value="NZ_RJJD01000004.1"/>
</dbReference>
<comment type="function">
    <text evidence="13">Involved in the heme biosynthesis. Catalyzes the anaerobic oxidative decarboxylation of propionate groups of rings A and B of coproporphyrinogen III to yield the vinyl groups in protoporphyrinogen IX.</text>
</comment>
<dbReference type="GO" id="GO:0006782">
    <property type="term" value="P:protoporphyrinogen IX biosynthetic process"/>
    <property type="evidence" value="ECO:0007669"/>
    <property type="project" value="UniProtKB-UniPathway"/>
</dbReference>
<evidence type="ECO:0000313" key="20">
    <source>
        <dbReference type="Proteomes" id="UP000272117"/>
    </source>
</evidence>
<dbReference type="GO" id="GO:0046872">
    <property type="term" value="F:metal ion binding"/>
    <property type="evidence" value="ECO:0007669"/>
    <property type="project" value="UniProtKB-KW"/>
</dbReference>
<comment type="pathway">
    <text evidence="2 15">Porphyrin-containing compound metabolism; protoporphyrin-IX biosynthesis; protoporphyrinogen-IX from coproporphyrinogen-III (AdoMet route): step 1/1.</text>
</comment>
<sequence>METSLTTSTPPVHLVKKYNVPVPRYTSYPTVPFWGNDLPAVPQWQEALLSTFRTSNQKEGISLYIHLPFCESLCTYCGCNKRITKNHGVEPVYLKAVLQEWDKYLALFPEKPVIREIHLGGGTPTFFSPENLQYLINGLLAQAKVHPSHEFSFEGHPNNTTAAHLQALYEVGFRRVSYGVQDLSEKVQKAINRLQPLENLVQATDLARQIGYTSVNYDLIYGLPFQTLESIEETFRQVISLQPDRIAYYSYAHVPWKEKSQRHYSDADLPSDSEKLALYTLGQTMLLEAGYQDVGMDHFAFPEEELCVAQREGRLHRNFMGYTTNQTQLMIGLGVSSISDLYRGYLQNVKTVEEYYALLAMGEWPLFKGYLLSEEDVQMRRHILDIACNGKTHWQNSPLASVIQENAVPVLENLAADGLIELGEEELALTPVGRRFLRSVCAAFDLYLKKGNTEISAKPMFSKAV</sequence>
<proteinExistence type="inferred from homology"/>
<dbReference type="UniPathway" id="UPA00251">
    <property type="reaction ID" value="UER00323"/>
</dbReference>
<keyword evidence="6 15" id="KW-0963">Cytoplasm</keyword>
<evidence type="ECO:0000256" key="4">
    <source>
        <dbReference type="ARBA" id="ARBA00011245"/>
    </source>
</evidence>
<evidence type="ECO:0000256" key="5">
    <source>
        <dbReference type="ARBA" id="ARBA00022485"/>
    </source>
</evidence>
<comment type="similarity">
    <text evidence="3 15">Belongs to the anaerobic coproporphyrinogen-III oxidase family.</text>
</comment>
<dbReference type="InterPro" id="IPR004558">
    <property type="entry name" value="Coprogen_oxidase_HemN"/>
</dbReference>
<evidence type="ECO:0000256" key="1">
    <source>
        <dbReference type="ARBA" id="ARBA00004496"/>
    </source>
</evidence>
<accession>A0A3M9MVF9</accession>
<dbReference type="InterPro" id="IPR006638">
    <property type="entry name" value="Elp3/MiaA/NifB-like_rSAM"/>
</dbReference>
<dbReference type="GO" id="GO:0051989">
    <property type="term" value="F:coproporphyrinogen dehydrogenase activity"/>
    <property type="evidence" value="ECO:0007669"/>
    <property type="project" value="UniProtKB-EC"/>
</dbReference>
<comment type="subunit">
    <text evidence="4">Monomer.</text>
</comment>
<feature type="binding site" evidence="16">
    <location>
        <position position="154"/>
    </location>
    <ligand>
        <name>S-adenosyl-L-methionine</name>
        <dbReference type="ChEBI" id="CHEBI:59789"/>
        <label>1</label>
    </ligand>
</feature>
<evidence type="ECO:0000256" key="2">
    <source>
        <dbReference type="ARBA" id="ARBA00004785"/>
    </source>
</evidence>
<evidence type="ECO:0000256" key="13">
    <source>
        <dbReference type="ARBA" id="ARBA00024295"/>
    </source>
</evidence>
<evidence type="ECO:0000259" key="18">
    <source>
        <dbReference type="PROSITE" id="PS51918"/>
    </source>
</evidence>
<keyword evidence="8 15" id="KW-0479">Metal-binding</keyword>
<reference evidence="19 20" key="1">
    <citation type="submission" date="2018-11" db="EMBL/GenBank/DDBJ databases">
        <title>Rufibacter latericius sp. nov., isolated from water in Baiyang Lake.</title>
        <authorList>
            <person name="Yang Y."/>
        </authorList>
    </citation>
    <scope>NUCLEOTIDE SEQUENCE [LARGE SCALE GENOMIC DNA]</scope>
    <source>
        <strain evidence="19 20">R-22-1c-1</strain>
    </source>
</reference>
<dbReference type="GO" id="GO:0051539">
    <property type="term" value="F:4 iron, 4 sulfur cluster binding"/>
    <property type="evidence" value="ECO:0007669"/>
    <property type="project" value="UniProtKB-KW"/>
</dbReference>
<feature type="binding site" evidence="16">
    <location>
        <begin position="76"/>
        <end position="78"/>
    </location>
    <ligand>
        <name>S-adenosyl-L-methionine</name>
        <dbReference type="ChEBI" id="CHEBI:59789"/>
        <label>2</label>
    </ligand>
</feature>
<keyword evidence="20" id="KW-1185">Reference proteome</keyword>
<evidence type="ECO:0000256" key="3">
    <source>
        <dbReference type="ARBA" id="ARBA00005493"/>
    </source>
</evidence>
<evidence type="ECO:0000256" key="14">
    <source>
        <dbReference type="ARBA" id="ARBA00048321"/>
    </source>
</evidence>
<feature type="binding site" evidence="16">
    <location>
        <position position="338"/>
    </location>
    <ligand>
        <name>S-adenosyl-L-methionine</name>
        <dbReference type="ChEBI" id="CHEBI:59789"/>
        <label>1</label>
    </ligand>
</feature>
<comment type="cofactor">
    <cofactor evidence="15 17">
        <name>[4Fe-4S] cluster</name>
        <dbReference type="ChEBI" id="CHEBI:49883"/>
    </cofactor>
    <text evidence="15 17">Binds 1 [4Fe-4S] cluster. The cluster is coordinated with 3 cysteines and an exchangeable S-adenosyl-L-methionine.</text>
</comment>
<feature type="binding site" evidence="17">
    <location>
        <position position="70"/>
    </location>
    <ligand>
        <name>[4Fe-4S] cluster</name>
        <dbReference type="ChEBI" id="CHEBI:49883"/>
        <note>4Fe-4S-S-AdoMet</note>
    </ligand>
</feature>
<evidence type="ECO:0000256" key="7">
    <source>
        <dbReference type="ARBA" id="ARBA00022691"/>
    </source>
</evidence>
<gene>
    <name evidence="19" type="primary">hemN</name>
    <name evidence="19" type="ORF">EFB08_08955</name>
</gene>
<feature type="binding site" evidence="16">
    <location>
        <begin position="122"/>
        <end position="123"/>
    </location>
    <ligand>
        <name>S-adenosyl-L-methionine</name>
        <dbReference type="ChEBI" id="CHEBI:59789"/>
        <label>2</label>
    </ligand>
</feature>
<evidence type="ECO:0000256" key="12">
    <source>
        <dbReference type="ARBA" id="ARBA00023244"/>
    </source>
</evidence>
<dbReference type="SMART" id="SM00729">
    <property type="entry name" value="Elp3"/>
    <property type="match status" value="1"/>
</dbReference>
<dbReference type="SFLD" id="SFLDG01065">
    <property type="entry name" value="anaerobic_coproporphyrinogen-I"/>
    <property type="match status" value="1"/>
</dbReference>
<feature type="binding site" evidence="17">
    <location>
        <position position="74"/>
    </location>
    <ligand>
        <name>[4Fe-4S] cluster</name>
        <dbReference type="ChEBI" id="CHEBI:49883"/>
        <note>4Fe-4S-S-AdoMet</note>
    </ligand>
</feature>
<keyword evidence="7 15" id="KW-0949">S-adenosyl-L-methionine</keyword>
<feature type="domain" description="Radical SAM core" evidence="18">
    <location>
        <begin position="55"/>
        <end position="292"/>
    </location>
</feature>
<feature type="binding site" evidence="16">
    <location>
        <position position="64"/>
    </location>
    <ligand>
        <name>S-adenosyl-L-methionine</name>
        <dbReference type="ChEBI" id="CHEBI:59789"/>
        <label>1</label>
    </ligand>
</feature>
<comment type="catalytic activity">
    <reaction evidence="14 15">
        <text>coproporphyrinogen III + 2 S-adenosyl-L-methionine = protoporphyrinogen IX + 2 5'-deoxyadenosine + 2 L-methionine + 2 CO2</text>
        <dbReference type="Rhea" id="RHEA:15425"/>
        <dbReference type="ChEBI" id="CHEBI:16526"/>
        <dbReference type="ChEBI" id="CHEBI:17319"/>
        <dbReference type="ChEBI" id="CHEBI:57307"/>
        <dbReference type="ChEBI" id="CHEBI:57309"/>
        <dbReference type="ChEBI" id="CHEBI:57844"/>
        <dbReference type="ChEBI" id="CHEBI:59789"/>
        <dbReference type="EC" id="1.3.98.3"/>
    </reaction>
</comment>
<dbReference type="NCBIfam" id="TIGR00538">
    <property type="entry name" value="hemN"/>
    <property type="match status" value="1"/>
</dbReference>
<evidence type="ECO:0000256" key="10">
    <source>
        <dbReference type="ARBA" id="ARBA00023004"/>
    </source>
</evidence>
<feature type="binding site" evidence="16">
    <location>
        <position position="218"/>
    </location>
    <ligand>
        <name>S-adenosyl-L-methionine</name>
        <dbReference type="ChEBI" id="CHEBI:59789"/>
        <label>2</label>
    </ligand>
</feature>
<feature type="binding site" evidence="17">
    <location>
        <position position="77"/>
    </location>
    <ligand>
        <name>[4Fe-4S] cluster</name>
        <dbReference type="ChEBI" id="CHEBI:49883"/>
        <note>4Fe-4S-S-AdoMet</note>
    </ligand>
</feature>
<feature type="binding site" evidence="16">
    <location>
        <position position="252"/>
    </location>
    <ligand>
        <name>S-adenosyl-L-methionine</name>
        <dbReference type="ChEBI" id="CHEBI:59789"/>
        <label>2</label>
    </ligand>
</feature>
<dbReference type="Pfam" id="PF04055">
    <property type="entry name" value="Radical_SAM"/>
    <property type="match status" value="1"/>
</dbReference>
<evidence type="ECO:0000256" key="6">
    <source>
        <dbReference type="ARBA" id="ARBA00022490"/>
    </source>
</evidence>
<dbReference type="SFLD" id="SFLDS00029">
    <property type="entry name" value="Radical_SAM"/>
    <property type="match status" value="1"/>
</dbReference>
<dbReference type="PIRSF" id="PIRSF000167">
    <property type="entry name" value="HemN"/>
    <property type="match status" value="1"/>
</dbReference>
<dbReference type="EMBL" id="RJJD01000004">
    <property type="protein sequence ID" value="RNI28748.1"/>
    <property type="molecule type" value="Genomic_DNA"/>
</dbReference>
<evidence type="ECO:0000256" key="15">
    <source>
        <dbReference type="PIRNR" id="PIRNR000167"/>
    </source>
</evidence>
<dbReference type="InterPro" id="IPR058240">
    <property type="entry name" value="rSAM_sf"/>
</dbReference>
<dbReference type="SUPFAM" id="SSF102114">
    <property type="entry name" value="Radical SAM enzymes"/>
    <property type="match status" value="1"/>
</dbReference>
<dbReference type="EC" id="1.3.98.3" evidence="15"/>
<dbReference type="CDD" id="cd01335">
    <property type="entry name" value="Radical_SAM"/>
    <property type="match status" value="1"/>
</dbReference>
<dbReference type="GO" id="GO:0004109">
    <property type="term" value="F:coproporphyrinogen oxidase activity"/>
    <property type="evidence" value="ECO:0007669"/>
    <property type="project" value="InterPro"/>
</dbReference>
<dbReference type="GO" id="GO:0005737">
    <property type="term" value="C:cytoplasm"/>
    <property type="evidence" value="ECO:0007669"/>
    <property type="project" value="UniProtKB-SubCell"/>
</dbReference>
<evidence type="ECO:0000256" key="17">
    <source>
        <dbReference type="PIRSR" id="PIRSR000167-2"/>
    </source>
</evidence>
<dbReference type="PROSITE" id="PS51918">
    <property type="entry name" value="RADICAL_SAM"/>
    <property type="match status" value="1"/>
</dbReference>
<keyword evidence="5 15" id="KW-0004">4Fe-4S</keyword>
<feature type="binding site" evidence="16">
    <location>
        <position position="193"/>
    </location>
    <ligand>
        <name>S-adenosyl-L-methionine</name>
        <dbReference type="ChEBI" id="CHEBI:59789"/>
        <label>2</label>
    </ligand>
</feature>
<organism evidence="19 20">
    <name type="scientific">Rufibacter latericius</name>
    <dbReference type="NCBI Taxonomy" id="2487040"/>
    <lineage>
        <taxon>Bacteria</taxon>
        <taxon>Pseudomonadati</taxon>
        <taxon>Bacteroidota</taxon>
        <taxon>Cytophagia</taxon>
        <taxon>Cytophagales</taxon>
        <taxon>Hymenobacteraceae</taxon>
        <taxon>Rufibacter</taxon>
    </lineage>
</organism>
<feature type="binding site" evidence="16">
    <location>
        <position position="181"/>
    </location>
    <ligand>
        <name>S-adenosyl-L-methionine</name>
        <dbReference type="ChEBI" id="CHEBI:59789"/>
        <label>2</label>
    </ligand>
</feature>
<keyword evidence="10 15" id="KW-0408">Iron</keyword>
<dbReference type="Proteomes" id="UP000272117">
    <property type="component" value="Unassembled WGS sequence"/>
</dbReference>
<dbReference type="InterPro" id="IPR034505">
    <property type="entry name" value="Coproporphyrinogen-III_oxidase"/>
</dbReference>
<feature type="binding site" evidence="16">
    <location>
        <position position="121"/>
    </location>
    <ligand>
        <name>S-adenosyl-L-methionine</name>
        <dbReference type="ChEBI" id="CHEBI:59789"/>
        <label>1</label>
    </ligand>
</feature>
<evidence type="ECO:0000256" key="9">
    <source>
        <dbReference type="ARBA" id="ARBA00023002"/>
    </source>
</evidence>
<dbReference type="InterPro" id="IPR023404">
    <property type="entry name" value="rSAM_horseshoe"/>
</dbReference>
<keyword evidence="9 15" id="KW-0560">Oxidoreductase</keyword>
<dbReference type="PANTHER" id="PTHR13932">
    <property type="entry name" value="COPROPORPHYRINIGEN III OXIDASE"/>
    <property type="match status" value="1"/>
</dbReference>
<dbReference type="AlphaFoldDB" id="A0A3M9MVF9"/>
<dbReference type="OrthoDB" id="9808022at2"/>
<keyword evidence="12 15" id="KW-0627">Porphyrin biosynthesis</keyword>
<dbReference type="Gene3D" id="3.80.30.20">
    <property type="entry name" value="tm_1862 like domain"/>
    <property type="match status" value="1"/>
</dbReference>
<keyword evidence="11 15" id="KW-0411">Iron-sulfur</keyword>
<dbReference type="PANTHER" id="PTHR13932:SF6">
    <property type="entry name" value="OXYGEN-INDEPENDENT COPROPORPHYRINOGEN III OXIDASE"/>
    <property type="match status" value="1"/>
</dbReference>
<name>A0A3M9MVF9_9BACT</name>
<dbReference type="InterPro" id="IPR007197">
    <property type="entry name" value="rSAM"/>
</dbReference>
<evidence type="ECO:0000256" key="8">
    <source>
        <dbReference type="ARBA" id="ARBA00022723"/>
    </source>
</evidence>
<evidence type="ECO:0000256" key="16">
    <source>
        <dbReference type="PIRSR" id="PIRSR000167-1"/>
    </source>
</evidence>